<reference evidence="9" key="1">
    <citation type="submission" date="2025-08" db="UniProtKB">
        <authorList>
            <consortium name="Ensembl"/>
        </authorList>
    </citation>
    <scope>IDENTIFICATION</scope>
</reference>
<dbReference type="InterPro" id="IPR003599">
    <property type="entry name" value="Ig_sub"/>
</dbReference>
<dbReference type="InterPro" id="IPR013106">
    <property type="entry name" value="Ig_V-set"/>
</dbReference>
<dbReference type="SMART" id="SM00409">
    <property type="entry name" value="IG"/>
    <property type="match status" value="1"/>
</dbReference>
<dbReference type="InterPro" id="IPR036179">
    <property type="entry name" value="Ig-like_dom_sf"/>
</dbReference>
<dbReference type="Proteomes" id="UP000257200">
    <property type="component" value="Unplaced"/>
</dbReference>
<proteinExistence type="predicted"/>
<evidence type="ECO:0000256" key="4">
    <source>
        <dbReference type="ARBA" id="ARBA00023157"/>
    </source>
</evidence>
<keyword evidence="5" id="KW-0325">Glycoprotein</keyword>
<dbReference type="SUPFAM" id="SSF48726">
    <property type="entry name" value="Immunoglobulin"/>
    <property type="match status" value="1"/>
</dbReference>
<keyword evidence="3" id="KW-0472">Membrane</keyword>
<dbReference type="SMART" id="SM00406">
    <property type="entry name" value="IGv"/>
    <property type="match status" value="1"/>
</dbReference>
<dbReference type="InterPro" id="IPR013783">
    <property type="entry name" value="Ig-like_fold"/>
</dbReference>
<dbReference type="AlphaFoldDB" id="A0A3Q1GS89"/>
<protein>
    <recommendedName>
        <fullName evidence="8">Ig-like domain-containing protein</fullName>
    </recommendedName>
</protein>
<dbReference type="Ensembl" id="ENSAPOT00000030093.1">
    <property type="protein sequence ID" value="ENSAPOP00000020050.1"/>
    <property type="gene ID" value="ENSAPOG00000023578.1"/>
</dbReference>
<keyword evidence="10" id="KW-1185">Reference proteome</keyword>
<dbReference type="PANTHER" id="PTHR24100:SF151">
    <property type="entry name" value="ICOS LIGAND"/>
    <property type="match status" value="1"/>
</dbReference>
<evidence type="ECO:0000256" key="3">
    <source>
        <dbReference type="ARBA" id="ARBA00023136"/>
    </source>
</evidence>
<dbReference type="GO" id="GO:1903037">
    <property type="term" value="P:regulation of leukocyte cell-cell adhesion"/>
    <property type="evidence" value="ECO:0007669"/>
    <property type="project" value="UniProtKB-ARBA"/>
</dbReference>
<evidence type="ECO:0000259" key="8">
    <source>
        <dbReference type="PROSITE" id="PS50835"/>
    </source>
</evidence>
<organism evidence="9 10">
    <name type="scientific">Acanthochromis polyacanthus</name>
    <name type="common">spiny chromis</name>
    <dbReference type="NCBI Taxonomy" id="80966"/>
    <lineage>
        <taxon>Eukaryota</taxon>
        <taxon>Metazoa</taxon>
        <taxon>Chordata</taxon>
        <taxon>Craniata</taxon>
        <taxon>Vertebrata</taxon>
        <taxon>Euteleostomi</taxon>
        <taxon>Actinopterygii</taxon>
        <taxon>Neopterygii</taxon>
        <taxon>Teleostei</taxon>
        <taxon>Neoteleostei</taxon>
        <taxon>Acanthomorphata</taxon>
        <taxon>Ovalentaria</taxon>
        <taxon>Pomacentridae</taxon>
        <taxon>Acanthochromis</taxon>
    </lineage>
</organism>
<sequence>MSSSCCCLVSLKLYILTALCCFFSLSDKEYITAVVGQDVILPCKVPNNNKPITAVEWSRSELDPEFVLLYRDERFDVDNQHPSYKNRVDLQDKEMKDGDFSLVLKDVTKNDTGRYECHVSQGEITSKTIYLDVFSPGEFVLRVQFMFVVYKDADDETLEKTADLTDVQTPDISEISDTLVCREQS</sequence>
<dbReference type="Pfam" id="PF07686">
    <property type="entry name" value="V-set"/>
    <property type="match status" value="1"/>
</dbReference>
<dbReference type="InterPro" id="IPR050504">
    <property type="entry name" value="IgSF_BTN/MOG"/>
</dbReference>
<evidence type="ECO:0000256" key="7">
    <source>
        <dbReference type="SAM" id="SignalP"/>
    </source>
</evidence>
<keyword evidence="6" id="KW-0393">Immunoglobulin domain</keyword>
<dbReference type="GO" id="GO:0050852">
    <property type="term" value="P:T cell receptor signaling pathway"/>
    <property type="evidence" value="ECO:0007669"/>
    <property type="project" value="TreeGrafter"/>
</dbReference>
<feature type="signal peptide" evidence="7">
    <location>
        <begin position="1"/>
        <end position="20"/>
    </location>
</feature>
<dbReference type="GO" id="GO:0001817">
    <property type="term" value="P:regulation of cytokine production"/>
    <property type="evidence" value="ECO:0007669"/>
    <property type="project" value="TreeGrafter"/>
</dbReference>
<accession>A0A3Q1GS89</accession>
<dbReference type="GO" id="GO:0005102">
    <property type="term" value="F:signaling receptor binding"/>
    <property type="evidence" value="ECO:0007669"/>
    <property type="project" value="TreeGrafter"/>
</dbReference>
<dbReference type="PANTHER" id="PTHR24100">
    <property type="entry name" value="BUTYROPHILIN"/>
    <property type="match status" value="1"/>
</dbReference>
<dbReference type="FunFam" id="2.60.40.10:FF:000142">
    <property type="entry name" value="V-set domain-containing T-cell activation inhibitor 1"/>
    <property type="match status" value="1"/>
</dbReference>
<dbReference type="InterPro" id="IPR007110">
    <property type="entry name" value="Ig-like_dom"/>
</dbReference>
<dbReference type="InParanoid" id="A0A3Q1GS89"/>
<dbReference type="GeneTree" id="ENSGT00940000177100"/>
<evidence type="ECO:0000256" key="1">
    <source>
        <dbReference type="ARBA" id="ARBA00004370"/>
    </source>
</evidence>
<feature type="chain" id="PRO_5018725493" description="Ig-like domain-containing protein" evidence="7">
    <location>
        <begin position="21"/>
        <end position="185"/>
    </location>
</feature>
<evidence type="ECO:0000313" key="10">
    <source>
        <dbReference type="Proteomes" id="UP000257200"/>
    </source>
</evidence>
<evidence type="ECO:0000256" key="5">
    <source>
        <dbReference type="ARBA" id="ARBA00023180"/>
    </source>
</evidence>
<name>A0A3Q1GS89_9TELE</name>
<reference evidence="9" key="2">
    <citation type="submission" date="2025-09" db="UniProtKB">
        <authorList>
            <consortium name="Ensembl"/>
        </authorList>
    </citation>
    <scope>IDENTIFICATION</scope>
</reference>
<keyword evidence="2 7" id="KW-0732">Signal</keyword>
<evidence type="ECO:0000256" key="2">
    <source>
        <dbReference type="ARBA" id="ARBA00022729"/>
    </source>
</evidence>
<feature type="domain" description="Ig-like" evidence="8">
    <location>
        <begin position="36"/>
        <end position="130"/>
    </location>
</feature>
<dbReference type="GO" id="GO:0009897">
    <property type="term" value="C:external side of plasma membrane"/>
    <property type="evidence" value="ECO:0007669"/>
    <property type="project" value="TreeGrafter"/>
</dbReference>
<keyword evidence="4" id="KW-1015">Disulfide bond</keyword>
<dbReference type="Gene3D" id="2.60.40.10">
    <property type="entry name" value="Immunoglobulins"/>
    <property type="match status" value="1"/>
</dbReference>
<dbReference type="GO" id="GO:0050863">
    <property type="term" value="P:regulation of T cell activation"/>
    <property type="evidence" value="ECO:0007669"/>
    <property type="project" value="UniProtKB-ARBA"/>
</dbReference>
<comment type="subcellular location">
    <subcellularLocation>
        <location evidence="1">Membrane</location>
    </subcellularLocation>
</comment>
<evidence type="ECO:0000313" key="9">
    <source>
        <dbReference type="Ensembl" id="ENSAPOP00000020050.1"/>
    </source>
</evidence>
<dbReference type="PROSITE" id="PS50835">
    <property type="entry name" value="IG_LIKE"/>
    <property type="match status" value="1"/>
</dbReference>
<evidence type="ECO:0000256" key="6">
    <source>
        <dbReference type="ARBA" id="ARBA00023319"/>
    </source>
</evidence>